<evidence type="ECO:0000313" key="1">
    <source>
        <dbReference type="EMBL" id="MFC7603729.1"/>
    </source>
</evidence>
<dbReference type="RefSeq" id="WP_343981838.1">
    <property type="nucleotide sequence ID" value="NZ_BAAAGK010000233.1"/>
</dbReference>
<comment type="caution">
    <text evidence="1">The sequence shown here is derived from an EMBL/GenBank/DDBJ whole genome shotgun (WGS) entry which is preliminary data.</text>
</comment>
<dbReference type="Proteomes" id="UP001596514">
    <property type="component" value="Unassembled WGS sequence"/>
</dbReference>
<organism evidence="1 2">
    <name type="scientific">Streptosporangium amethystogenes subsp. fukuiense</name>
    <dbReference type="NCBI Taxonomy" id="698418"/>
    <lineage>
        <taxon>Bacteria</taxon>
        <taxon>Bacillati</taxon>
        <taxon>Actinomycetota</taxon>
        <taxon>Actinomycetes</taxon>
        <taxon>Streptosporangiales</taxon>
        <taxon>Streptosporangiaceae</taxon>
        <taxon>Streptosporangium</taxon>
    </lineage>
</organism>
<keyword evidence="2" id="KW-1185">Reference proteome</keyword>
<proteinExistence type="predicted"/>
<reference evidence="2" key="1">
    <citation type="journal article" date="2019" name="Int. J. Syst. Evol. Microbiol.">
        <title>The Global Catalogue of Microorganisms (GCM) 10K type strain sequencing project: providing services to taxonomists for standard genome sequencing and annotation.</title>
        <authorList>
            <consortium name="The Broad Institute Genomics Platform"/>
            <consortium name="The Broad Institute Genome Sequencing Center for Infectious Disease"/>
            <person name="Wu L."/>
            <person name="Ma J."/>
        </authorList>
    </citation>
    <scope>NUCLEOTIDE SEQUENCE [LARGE SCALE GENOMIC DNA]</scope>
    <source>
        <strain evidence="2">JCM 10083</strain>
    </source>
</reference>
<name>A0ABW2T7N8_9ACTN</name>
<dbReference type="EMBL" id="JBHTEE010000001">
    <property type="protein sequence ID" value="MFC7603729.1"/>
    <property type="molecule type" value="Genomic_DNA"/>
</dbReference>
<evidence type="ECO:0008006" key="3">
    <source>
        <dbReference type="Google" id="ProtNLM"/>
    </source>
</evidence>
<sequence>MAETPGLDALDAGFRAELGPPVEELNALNIPPERLPVKDLLWAATWLQGEVKRLRCTDPVECGHEAALGQAQAEVGRLTAALAESRRDTHCARTDYALARARTDKAETERDKLGVELATAKAVMYRALKEVEHEEVLYLIRRYLDVYPGTTTAFPTTTGEGEA</sequence>
<gene>
    <name evidence="1" type="ORF">ACFQVD_26805</name>
</gene>
<evidence type="ECO:0000313" key="2">
    <source>
        <dbReference type="Proteomes" id="UP001596514"/>
    </source>
</evidence>
<accession>A0ABW2T7N8</accession>
<protein>
    <recommendedName>
        <fullName evidence="3">ATPase</fullName>
    </recommendedName>
</protein>